<protein>
    <submittedName>
        <fullName evidence="1">Uncharacterized protein</fullName>
    </submittedName>
</protein>
<accession>A0ACC0MDY8</accession>
<gene>
    <name evidence="1" type="ORF">RHMOL_Rhmol09G0155900</name>
</gene>
<evidence type="ECO:0000313" key="2">
    <source>
        <dbReference type="Proteomes" id="UP001062846"/>
    </source>
</evidence>
<name>A0ACC0MDY8_RHOML</name>
<proteinExistence type="predicted"/>
<dbReference type="Proteomes" id="UP001062846">
    <property type="component" value="Chromosome 9"/>
</dbReference>
<keyword evidence="2" id="KW-1185">Reference proteome</keyword>
<evidence type="ECO:0000313" key="1">
    <source>
        <dbReference type="EMBL" id="KAI8539114.1"/>
    </source>
</evidence>
<organism evidence="1 2">
    <name type="scientific">Rhododendron molle</name>
    <name type="common">Chinese azalea</name>
    <name type="synonym">Azalea mollis</name>
    <dbReference type="NCBI Taxonomy" id="49168"/>
    <lineage>
        <taxon>Eukaryota</taxon>
        <taxon>Viridiplantae</taxon>
        <taxon>Streptophyta</taxon>
        <taxon>Embryophyta</taxon>
        <taxon>Tracheophyta</taxon>
        <taxon>Spermatophyta</taxon>
        <taxon>Magnoliopsida</taxon>
        <taxon>eudicotyledons</taxon>
        <taxon>Gunneridae</taxon>
        <taxon>Pentapetalae</taxon>
        <taxon>asterids</taxon>
        <taxon>Ericales</taxon>
        <taxon>Ericaceae</taxon>
        <taxon>Ericoideae</taxon>
        <taxon>Rhodoreae</taxon>
        <taxon>Rhododendron</taxon>
    </lineage>
</organism>
<reference evidence="1" key="1">
    <citation type="submission" date="2022-02" db="EMBL/GenBank/DDBJ databases">
        <title>Plant Genome Project.</title>
        <authorList>
            <person name="Zhang R.-G."/>
        </authorList>
    </citation>
    <scope>NUCLEOTIDE SEQUENCE</scope>
    <source>
        <strain evidence="1">AT1</strain>
    </source>
</reference>
<sequence length="287" mass="32489">MKVHGKIKSFWWRACKNSLATCENLFRRNCAHSSVCSICESEIESVEHMLFRCSWAKAIWFACNIKVCGDLGGNASVLKWAADMVDNMTANEATEFMGFAALIAWHIWKSRNNFVFRKIKVDPKNTLAAINQARMETSGILEIPNVHMDTPSTQEDTSTWRAPDRGHFKANCDVAMPKGGGEASSSLSDELRAIRQACAMVTSLGIRGAEVEADNKQAILLSVSESVPPWEVCYEVSDIRHFAKEGDIKLRWIRRGANKGRPQLRNFRDKEFPNFNRWGHCFVRQEN</sequence>
<dbReference type="EMBL" id="CM046396">
    <property type="protein sequence ID" value="KAI8539114.1"/>
    <property type="molecule type" value="Genomic_DNA"/>
</dbReference>
<comment type="caution">
    <text evidence="1">The sequence shown here is derived from an EMBL/GenBank/DDBJ whole genome shotgun (WGS) entry which is preliminary data.</text>
</comment>